<proteinExistence type="predicted"/>
<sequence>MGVRVLALRRTFALFLCISLSPPPSYPFDGCRPPRPVATVIFAQARVTSSARFLPRYAAQRFRRVYVNGMGGNCEAVPTNNRPPFRKSAILQRTMPTPDPYVAEMSALFADTSGDMNDVLDHPIAGSSGANEGSTPLPMMELTSPERRMTADSGGVCDVLSAADFAKAMVEQGEVEAMERRRRG</sequence>
<dbReference type="Proteomes" id="UP000827872">
    <property type="component" value="Linkage Group LG13"/>
</dbReference>
<accession>A0ACB8FYJ4</accession>
<organism evidence="1 2">
    <name type="scientific">Sphaerodactylus townsendi</name>
    <dbReference type="NCBI Taxonomy" id="933632"/>
    <lineage>
        <taxon>Eukaryota</taxon>
        <taxon>Metazoa</taxon>
        <taxon>Chordata</taxon>
        <taxon>Craniata</taxon>
        <taxon>Vertebrata</taxon>
        <taxon>Euteleostomi</taxon>
        <taxon>Lepidosauria</taxon>
        <taxon>Squamata</taxon>
        <taxon>Bifurcata</taxon>
        <taxon>Gekkota</taxon>
        <taxon>Sphaerodactylidae</taxon>
        <taxon>Sphaerodactylus</taxon>
    </lineage>
</organism>
<dbReference type="EMBL" id="CM037626">
    <property type="protein sequence ID" value="KAH8012339.1"/>
    <property type="molecule type" value="Genomic_DNA"/>
</dbReference>
<name>A0ACB8FYJ4_9SAUR</name>
<reference evidence="1" key="1">
    <citation type="submission" date="2021-08" db="EMBL/GenBank/DDBJ databases">
        <title>The first chromosome-level gecko genome reveals the dynamic sex chromosomes of Neotropical dwarf geckos (Sphaerodactylidae: Sphaerodactylus).</title>
        <authorList>
            <person name="Pinto B.J."/>
            <person name="Keating S.E."/>
            <person name="Gamble T."/>
        </authorList>
    </citation>
    <scope>NUCLEOTIDE SEQUENCE</scope>
    <source>
        <strain evidence="1">TG3544</strain>
    </source>
</reference>
<gene>
    <name evidence="1" type="ORF">K3G42_016505</name>
</gene>
<evidence type="ECO:0000313" key="1">
    <source>
        <dbReference type="EMBL" id="KAH8012339.1"/>
    </source>
</evidence>
<keyword evidence="2" id="KW-1185">Reference proteome</keyword>
<evidence type="ECO:0000313" key="2">
    <source>
        <dbReference type="Proteomes" id="UP000827872"/>
    </source>
</evidence>
<protein>
    <submittedName>
        <fullName evidence="1">Uncharacterized protein</fullName>
    </submittedName>
</protein>
<comment type="caution">
    <text evidence="1">The sequence shown here is derived from an EMBL/GenBank/DDBJ whole genome shotgun (WGS) entry which is preliminary data.</text>
</comment>